<gene>
    <name evidence="11" type="primary">SRR5466725_14_4</name>
</gene>
<evidence type="ECO:0000256" key="1">
    <source>
        <dbReference type="ARBA" id="ARBA00012494"/>
    </source>
</evidence>
<keyword evidence="4" id="KW-0548">Nucleotidyltransferase</keyword>
<dbReference type="GO" id="GO:0000166">
    <property type="term" value="F:nucleotide binding"/>
    <property type="evidence" value="ECO:0007669"/>
    <property type="project" value="UniProtKB-KW"/>
</dbReference>
<keyword evidence="2 11" id="KW-0696">RNA-directed RNA polymerase</keyword>
<accession>A0A8S5L0G7</accession>
<feature type="binding site" evidence="9">
    <location>
        <position position="379"/>
    </location>
    <ligand>
        <name>Mg(2+)</name>
        <dbReference type="ChEBI" id="CHEBI:18420"/>
        <label>2</label>
    </ligand>
</feature>
<evidence type="ECO:0000256" key="9">
    <source>
        <dbReference type="PIRSR" id="PIRSR605093-1"/>
    </source>
</evidence>
<organism evidence="11 12">
    <name type="scientific">ssRNA phage SRR5466725_14</name>
    <dbReference type="NCBI Taxonomy" id="2786412"/>
    <lineage>
        <taxon>Viruses</taxon>
        <taxon>Riboviria</taxon>
        <taxon>Orthornavirae</taxon>
        <taxon>Lenarviricota</taxon>
        <taxon>Leviviricetes</taxon>
        <taxon>Norzivirales</taxon>
        <taxon>Fiersviridae</taxon>
        <taxon>Saudhavirus</taxon>
        <taxon>Saudhavirus asiohabitans</taxon>
        <taxon>Dehcevirus asiohabitans</taxon>
    </lineage>
</organism>
<dbReference type="InterPro" id="IPR007096">
    <property type="entry name" value="RNA-dir_Rpol_cat_phage"/>
</dbReference>
<comment type="catalytic activity">
    <reaction evidence="8">
        <text>RNA(n) + a ribonucleoside 5'-triphosphate = RNA(n+1) + diphosphate</text>
        <dbReference type="Rhea" id="RHEA:21248"/>
        <dbReference type="Rhea" id="RHEA-COMP:14527"/>
        <dbReference type="Rhea" id="RHEA-COMP:17342"/>
        <dbReference type="ChEBI" id="CHEBI:33019"/>
        <dbReference type="ChEBI" id="CHEBI:61557"/>
        <dbReference type="ChEBI" id="CHEBI:140395"/>
        <dbReference type="EC" id="2.7.7.48"/>
    </reaction>
</comment>
<keyword evidence="6" id="KW-0693">Viral RNA replication</keyword>
<dbReference type="KEGG" id="vg:80398273"/>
<name>A0A8S5L0G7_9VIRU</name>
<dbReference type="Proteomes" id="UP000679468">
    <property type="component" value="Segment"/>
</dbReference>
<evidence type="ECO:0000256" key="3">
    <source>
        <dbReference type="ARBA" id="ARBA00022679"/>
    </source>
</evidence>
<evidence type="ECO:0000256" key="2">
    <source>
        <dbReference type="ARBA" id="ARBA00022484"/>
    </source>
</evidence>
<proteinExistence type="predicted"/>
<evidence type="ECO:0000313" key="11">
    <source>
        <dbReference type="EMBL" id="DAD50821.1"/>
    </source>
</evidence>
<evidence type="ECO:0000256" key="4">
    <source>
        <dbReference type="ARBA" id="ARBA00022695"/>
    </source>
</evidence>
<keyword evidence="12" id="KW-1185">Reference proteome</keyword>
<reference evidence="11" key="1">
    <citation type="submission" date="2020-09" db="EMBL/GenBank/DDBJ databases">
        <title>Leviviricetes taxonomy.</title>
        <authorList>
            <person name="Stockdale S.R."/>
            <person name="Callanan J."/>
            <person name="Adriaenssens E.M."/>
            <person name="Kuhn J.H."/>
            <person name="Rumnieks J."/>
            <person name="Shkoporov A."/>
            <person name="Draper L.A."/>
            <person name="Ross P."/>
            <person name="Hill C."/>
        </authorList>
    </citation>
    <scope>NUCLEOTIDE SEQUENCE</scope>
</reference>
<evidence type="ECO:0000256" key="7">
    <source>
        <dbReference type="ARBA" id="ARBA00030248"/>
    </source>
</evidence>
<keyword evidence="9" id="KW-0479">Metal-binding</keyword>
<evidence type="ECO:0000256" key="8">
    <source>
        <dbReference type="ARBA" id="ARBA00048744"/>
    </source>
</evidence>
<evidence type="ECO:0000256" key="6">
    <source>
        <dbReference type="ARBA" id="ARBA00022953"/>
    </source>
</evidence>
<keyword evidence="3" id="KW-0808">Transferase</keyword>
<dbReference type="InterPro" id="IPR005093">
    <property type="entry name" value="RNArep_beta"/>
</dbReference>
<keyword evidence="5" id="KW-0547">Nucleotide-binding</keyword>
<dbReference type="RefSeq" id="YP_010769300.1">
    <property type="nucleotide sequence ID" value="NC_073932.1"/>
</dbReference>
<dbReference type="EMBL" id="BK013635">
    <property type="protein sequence ID" value="DAD50821.1"/>
    <property type="molecule type" value="Genomic_RNA"/>
</dbReference>
<comment type="cofactor">
    <cofactor evidence="9">
        <name>Mg(2+)</name>
        <dbReference type="ChEBI" id="CHEBI:18420"/>
    </cofactor>
    <text evidence="9">Binds 2 Mg(2+) per subunit.</text>
</comment>
<evidence type="ECO:0000259" key="10">
    <source>
        <dbReference type="PROSITE" id="PS50522"/>
    </source>
</evidence>
<evidence type="ECO:0000313" key="12">
    <source>
        <dbReference type="Proteomes" id="UP000679468"/>
    </source>
</evidence>
<keyword evidence="9" id="KW-0460">Magnesium</keyword>
<feature type="binding site" evidence="9">
    <location>
        <position position="378"/>
    </location>
    <ligand>
        <name>Mg(2+)</name>
        <dbReference type="ChEBI" id="CHEBI:18420"/>
        <label>2</label>
    </ligand>
</feature>
<dbReference type="PROSITE" id="PS50522">
    <property type="entry name" value="RDRP_PHAGE"/>
    <property type="match status" value="1"/>
</dbReference>
<dbReference type="GeneID" id="80398273"/>
<dbReference type="Pfam" id="PF03431">
    <property type="entry name" value="RNA_replicase_B"/>
    <property type="match status" value="1"/>
</dbReference>
<feature type="binding site" evidence="9">
    <location>
        <position position="285"/>
    </location>
    <ligand>
        <name>Mg(2+)</name>
        <dbReference type="ChEBI" id="CHEBI:18420"/>
        <label>2</label>
    </ligand>
</feature>
<dbReference type="EC" id="2.7.7.48" evidence="1"/>
<dbReference type="GO" id="GO:0003968">
    <property type="term" value="F:RNA-directed RNA polymerase activity"/>
    <property type="evidence" value="ECO:0007669"/>
    <property type="project" value="UniProtKB-KW"/>
</dbReference>
<feature type="domain" description="RdRp catalytic" evidence="10">
    <location>
        <begin position="270"/>
        <end position="410"/>
    </location>
</feature>
<dbReference type="GO" id="GO:0039694">
    <property type="term" value="P:viral RNA genome replication"/>
    <property type="evidence" value="ECO:0007669"/>
    <property type="project" value="InterPro"/>
</dbReference>
<dbReference type="GO" id="GO:0046872">
    <property type="term" value="F:metal ion binding"/>
    <property type="evidence" value="ECO:0007669"/>
    <property type="project" value="UniProtKB-KW"/>
</dbReference>
<evidence type="ECO:0000256" key="5">
    <source>
        <dbReference type="ARBA" id="ARBA00022741"/>
    </source>
</evidence>
<protein>
    <recommendedName>
        <fullName evidence="1">RNA-directed RNA polymerase</fullName>
        <ecNumber evidence="1">2.7.7.48</ecNumber>
    </recommendedName>
    <alternativeName>
        <fullName evidence="7">RNA replicase beta chain</fullName>
    </alternativeName>
</protein>
<sequence>MRFTRWDQLSSKEAGDAAIEAIALKHASLVTCEAGRVLEGLITSRNYSALCAYEPDYATVSLADARHLRQVTALFSKRSDISLPGVDTRKVAWTKFVESERLCRATNDLFKAHARGEACFHPRVEARLYRAQRKIARILGPVPSLADLQIRFGPGATTQVKKRDASPRSKLGQTFACSENLIPMAQCCLEEVAAWSFGWSDDLAAAPDALVELEIHSGKLEFVPKNAKTDRAIVVEPSLNSMFQAGIGGYIADRLRRVGVDIRDQSLNQRLAQEGSRSGDLATLDLSSASDTIARELVFHLLPLDWAMFLYRFTTSVVEYDLRLLDTPRGASGRLRLEKFSSMGNGFTFPLETLIFFSLACASTEEGHSLTGVNAYGDDIIVPVSCVPAMQELLDACGFLLNREKSFWNGPFRESCGKDYFLGTDIRPFFQKGPWGARSLFKLHNYYVRQTEWDATEFLPPLLAQVDDSIRVFGPDGFGDGHLIGDHSRVQSAEHLARGWGGYLFDTFTDKPRKSFRGYAGFRVLPAYSIYASPPPGRAWTTKQSFFLGQGRPKEERLQLSQGHMPLGRWAGERYGITVPGTRGYKRISVYTY</sequence>